<proteinExistence type="predicted"/>
<protein>
    <submittedName>
        <fullName evidence="2">Glycosyltransferase</fullName>
    </submittedName>
</protein>
<feature type="domain" description="Glycosyltransferase 2-like" evidence="1">
    <location>
        <begin position="6"/>
        <end position="129"/>
    </location>
</feature>
<evidence type="ECO:0000313" key="2">
    <source>
        <dbReference type="EMBL" id="TXH85112.1"/>
    </source>
</evidence>
<comment type="caution">
    <text evidence="2">The sequence shown here is derived from an EMBL/GenBank/DDBJ whole genome shotgun (WGS) entry which is preliminary data.</text>
</comment>
<dbReference type="RefSeq" id="WP_276658589.1">
    <property type="nucleotide sequence ID" value="NZ_SSFD01000157.1"/>
</dbReference>
<evidence type="ECO:0000259" key="1">
    <source>
        <dbReference type="Pfam" id="PF00535"/>
    </source>
</evidence>
<dbReference type="InterPro" id="IPR001173">
    <property type="entry name" value="Glyco_trans_2-like"/>
</dbReference>
<dbReference type="AlphaFoldDB" id="A0A5C7SNV5"/>
<dbReference type="GO" id="GO:0016740">
    <property type="term" value="F:transferase activity"/>
    <property type="evidence" value="ECO:0007669"/>
    <property type="project" value="UniProtKB-KW"/>
</dbReference>
<organism evidence="2 3">
    <name type="scientific">Thauera aminoaromatica</name>
    <dbReference type="NCBI Taxonomy" id="164330"/>
    <lineage>
        <taxon>Bacteria</taxon>
        <taxon>Pseudomonadati</taxon>
        <taxon>Pseudomonadota</taxon>
        <taxon>Betaproteobacteria</taxon>
        <taxon>Rhodocyclales</taxon>
        <taxon>Zoogloeaceae</taxon>
        <taxon>Thauera</taxon>
    </lineage>
</organism>
<dbReference type="Gene3D" id="3.90.550.10">
    <property type="entry name" value="Spore Coat Polysaccharide Biosynthesis Protein SpsA, Chain A"/>
    <property type="match status" value="1"/>
</dbReference>
<keyword evidence="2" id="KW-0808">Transferase</keyword>
<dbReference type="EMBL" id="SSFD01000157">
    <property type="protein sequence ID" value="TXH85112.1"/>
    <property type="molecule type" value="Genomic_DNA"/>
</dbReference>
<dbReference type="PANTHER" id="PTHR43685:SF2">
    <property type="entry name" value="GLYCOSYLTRANSFERASE 2-LIKE DOMAIN-CONTAINING PROTEIN"/>
    <property type="match status" value="1"/>
</dbReference>
<name>A0A5C7SNV5_THASP</name>
<sequence>MQPLVSIIITNYNYGRFLAEAIESALAQTWQDCEILFIDDGSTDGSVEIARRYPITVLTQNNSGVCIARNNALSLARGENVMFLDADDRLVPTAVEHMLARLRDAPADVGYVYGQMEYFGVKTGLFASQPFDPRKLAKANFVCATTLLRKQVIVDAGGYDDGFRMLREDWELYLRLWSRGYRGEFLPEVILEYRKHKGPTVGTSPTKALTIAMLIKLYPGLMWRHLLKHPWRYGSRLLFGNLRDRVGRYGAHAQESSLTRLDPVLTAQTTGTPFQPPLES</sequence>
<accession>A0A5C7SNV5</accession>
<dbReference type="Proteomes" id="UP000321192">
    <property type="component" value="Unassembled WGS sequence"/>
</dbReference>
<dbReference type="InterPro" id="IPR029044">
    <property type="entry name" value="Nucleotide-diphossugar_trans"/>
</dbReference>
<dbReference type="InterPro" id="IPR050834">
    <property type="entry name" value="Glycosyltransf_2"/>
</dbReference>
<dbReference type="SUPFAM" id="SSF53448">
    <property type="entry name" value="Nucleotide-diphospho-sugar transferases"/>
    <property type="match status" value="1"/>
</dbReference>
<dbReference type="Pfam" id="PF00535">
    <property type="entry name" value="Glycos_transf_2"/>
    <property type="match status" value="1"/>
</dbReference>
<evidence type="ECO:0000313" key="3">
    <source>
        <dbReference type="Proteomes" id="UP000321192"/>
    </source>
</evidence>
<dbReference type="PANTHER" id="PTHR43685">
    <property type="entry name" value="GLYCOSYLTRANSFERASE"/>
    <property type="match status" value="1"/>
</dbReference>
<gene>
    <name evidence="2" type="ORF">E6Q80_10190</name>
</gene>
<reference evidence="2 3" key="1">
    <citation type="submission" date="2018-09" db="EMBL/GenBank/DDBJ databases">
        <title>Metagenome Assembled Genomes from an Advanced Water Purification Facility.</title>
        <authorList>
            <person name="Stamps B.W."/>
            <person name="Spear J.R."/>
        </authorList>
    </citation>
    <scope>NUCLEOTIDE SEQUENCE [LARGE SCALE GENOMIC DNA]</scope>
    <source>
        <strain evidence="2">Bin_27_1</strain>
    </source>
</reference>